<evidence type="ECO:0000313" key="2">
    <source>
        <dbReference type="Proteomes" id="UP000509771"/>
    </source>
</evidence>
<protein>
    <submittedName>
        <fullName evidence="1">Uncharacterized protein</fullName>
    </submittedName>
</protein>
<sequence>MFNSQAYIVHTRLKGLTRNLSSNMSEKIQANLKPETVQRIAKIADKPVTRGIDKMINLCIDELEHRNSSQEITVEGESNVE</sequence>
<gene>
    <name evidence="1" type="ORF">C5F47_05995</name>
</gene>
<proteinExistence type="predicted"/>
<dbReference type="AlphaFoldDB" id="A0A7D5M0T5"/>
<organism evidence="1 2">
    <name type="scientific">Nitrosopumilus cobalaminigenes</name>
    <dbReference type="NCBI Taxonomy" id="1470066"/>
    <lineage>
        <taxon>Archaea</taxon>
        <taxon>Nitrososphaerota</taxon>
        <taxon>Nitrososphaeria</taxon>
        <taxon>Nitrosopumilales</taxon>
        <taxon>Nitrosopumilaceae</taxon>
        <taxon>Nitrosopumilus</taxon>
    </lineage>
</organism>
<accession>A0A7D5M0T5</accession>
<dbReference type="Proteomes" id="UP000509771">
    <property type="component" value="Chromosome"/>
</dbReference>
<dbReference type="EMBL" id="CP026993">
    <property type="protein sequence ID" value="QLH03131.1"/>
    <property type="molecule type" value="Genomic_DNA"/>
</dbReference>
<evidence type="ECO:0000313" key="1">
    <source>
        <dbReference type="EMBL" id="QLH03131.1"/>
    </source>
</evidence>
<dbReference type="KEGG" id="ncl:C5F47_05995"/>
<reference evidence="1 2" key="1">
    <citation type="submission" date="2018-02" db="EMBL/GenBank/DDBJ databases">
        <title>Complete genome of Nitrosopumilus cobalaminigenes HCA1.</title>
        <authorList>
            <person name="Qin W."/>
            <person name="Zheng Y."/>
            <person name="Stahl D.A."/>
        </authorList>
    </citation>
    <scope>NUCLEOTIDE SEQUENCE [LARGE SCALE GENOMIC DNA]</scope>
    <source>
        <strain evidence="1 2">HCA1</strain>
    </source>
</reference>
<keyword evidence="2" id="KW-1185">Reference proteome</keyword>
<name>A0A7D5M0T5_9ARCH</name>